<dbReference type="AlphaFoldDB" id="A0A4U6CZP6"/>
<dbReference type="Proteomes" id="UP000304900">
    <property type="component" value="Unassembled WGS sequence"/>
</dbReference>
<organism evidence="1 2">
    <name type="scientific">Dyadobacter frigoris</name>
    <dbReference type="NCBI Taxonomy" id="2576211"/>
    <lineage>
        <taxon>Bacteria</taxon>
        <taxon>Pseudomonadati</taxon>
        <taxon>Bacteroidota</taxon>
        <taxon>Cytophagia</taxon>
        <taxon>Cytophagales</taxon>
        <taxon>Spirosomataceae</taxon>
        <taxon>Dyadobacter</taxon>
    </lineage>
</organism>
<comment type="caution">
    <text evidence="1">The sequence shown here is derived from an EMBL/GenBank/DDBJ whole genome shotgun (WGS) entry which is preliminary data.</text>
</comment>
<proteinExistence type="predicted"/>
<evidence type="ECO:0000313" key="2">
    <source>
        <dbReference type="Proteomes" id="UP000304900"/>
    </source>
</evidence>
<sequence length="124" mass="14149">MYRCILIKKWWLADSFLESFIRRTSCLELTWSGAYSAEALSTLQSGSYDLVFASLPSPEMAVPESILSELRKQQALIISASYPEYLFSGYGLDPLYFLKEPFPPANLQRALEKFKDIAYCRKSA</sequence>
<reference evidence="1 2" key="1">
    <citation type="submission" date="2019-05" db="EMBL/GenBank/DDBJ databases">
        <title>Dyadobacter AR-3-8 sp. nov., isolated from arctic soil.</title>
        <authorList>
            <person name="Chaudhary D.K."/>
        </authorList>
    </citation>
    <scope>NUCLEOTIDE SEQUENCE [LARGE SCALE GENOMIC DNA]</scope>
    <source>
        <strain evidence="1 2">AR-3-8</strain>
    </source>
</reference>
<name>A0A4U6CZP6_9BACT</name>
<protein>
    <recommendedName>
        <fullName evidence="3">Response regulatory domain-containing protein</fullName>
    </recommendedName>
</protein>
<dbReference type="EMBL" id="SZVO01000012">
    <property type="protein sequence ID" value="TKT89307.1"/>
    <property type="molecule type" value="Genomic_DNA"/>
</dbReference>
<evidence type="ECO:0000313" key="1">
    <source>
        <dbReference type="EMBL" id="TKT89307.1"/>
    </source>
</evidence>
<evidence type="ECO:0008006" key="3">
    <source>
        <dbReference type="Google" id="ProtNLM"/>
    </source>
</evidence>
<accession>A0A4U6CZP6</accession>
<dbReference type="RefSeq" id="WP_137342444.1">
    <property type="nucleotide sequence ID" value="NZ_BSQH01000030.1"/>
</dbReference>
<gene>
    <name evidence="1" type="ORF">FDK13_23420</name>
</gene>
<keyword evidence="2" id="KW-1185">Reference proteome</keyword>
<dbReference type="OrthoDB" id="958843at2"/>